<dbReference type="OrthoDB" id="9805924at2"/>
<organism evidence="3 4">
    <name type="scientific">Acidiferrobacter thiooxydans</name>
    <dbReference type="NCBI Taxonomy" id="163359"/>
    <lineage>
        <taxon>Bacteria</taxon>
        <taxon>Pseudomonadati</taxon>
        <taxon>Pseudomonadota</taxon>
        <taxon>Gammaproteobacteria</taxon>
        <taxon>Acidiferrobacterales</taxon>
        <taxon>Acidiferrobacteraceae</taxon>
        <taxon>Acidiferrobacter</taxon>
    </lineage>
</organism>
<name>A0A1C2G4D0_9GAMM</name>
<dbReference type="SUPFAM" id="SSF55729">
    <property type="entry name" value="Acyl-CoA N-acyltransferases (Nat)"/>
    <property type="match status" value="1"/>
</dbReference>
<dbReference type="GO" id="GO:0016747">
    <property type="term" value="F:acyltransferase activity, transferring groups other than amino-acyl groups"/>
    <property type="evidence" value="ECO:0007669"/>
    <property type="project" value="InterPro"/>
</dbReference>
<dbReference type="Gene3D" id="3.40.630.30">
    <property type="match status" value="1"/>
</dbReference>
<dbReference type="InterPro" id="IPR016181">
    <property type="entry name" value="Acyl_CoA_acyltransferase"/>
</dbReference>
<keyword evidence="4" id="KW-1185">Reference proteome</keyword>
<keyword evidence="1 3" id="KW-0808">Transferase</keyword>
<dbReference type="EMBL" id="PSYR01000002">
    <property type="protein sequence ID" value="RCN56630.1"/>
    <property type="molecule type" value="Genomic_DNA"/>
</dbReference>
<dbReference type="AlphaFoldDB" id="A0A1C2G4D0"/>
<dbReference type="Pfam" id="PF00583">
    <property type="entry name" value="Acetyltransf_1"/>
    <property type="match status" value="1"/>
</dbReference>
<keyword evidence="2" id="KW-0012">Acyltransferase</keyword>
<gene>
    <name evidence="3" type="ORF">C4900_12690</name>
</gene>
<dbReference type="RefSeq" id="WP_065968825.1">
    <property type="nucleotide sequence ID" value="NZ_CP080624.1"/>
</dbReference>
<sequence>MRDQEASDTGPRQSEARPHIRLLAESELTTILPLIQILNPDVPPATLALRLEAMRKEGYRCAGAFAGERCIAIAGLWFGTRFWCGRYVDIDNVIVEESWRRQGIGQALIAWIEDYARRQGCEKAVLDAYVTNEGAHRFYMGYGYRIVGFHFDRNLKGPDDQDRPDIPR</sequence>
<evidence type="ECO:0000256" key="1">
    <source>
        <dbReference type="ARBA" id="ARBA00022679"/>
    </source>
</evidence>
<reference evidence="3 4" key="1">
    <citation type="submission" date="2018-02" db="EMBL/GenBank/DDBJ databases">
        <title>Insights into the biology of acidophilic members of the Acidiferrobacteraceae family derived from comparative genomic analyses.</title>
        <authorList>
            <person name="Issotta F."/>
            <person name="Thyssen C."/>
            <person name="Mena C."/>
            <person name="Moya A."/>
            <person name="Bellenberg S."/>
            <person name="Sproer C."/>
            <person name="Covarrubias P.C."/>
            <person name="Sand W."/>
            <person name="Quatrini R."/>
            <person name="Vera M."/>
        </authorList>
    </citation>
    <scope>NUCLEOTIDE SEQUENCE [LARGE SCALE GENOMIC DNA]</scope>
    <source>
        <strain evidence="4">m-1</strain>
    </source>
</reference>
<dbReference type="STRING" id="163359.A9R16_07020"/>
<dbReference type="CDD" id="cd04301">
    <property type="entry name" value="NAT_SF"/>
    <property type="match status" value="1"/>
</dbReference>
<dbReference type="PROSITE" id="PS51186">
    <property type="entry name" value="GNAT"/>
    <property type="match status" value="1"/>
</dbReference>
<evidence type="ECO:0000313" key="4">
    <source>
        <dbReference type="Proteomes" id="UP000253250"/>
    </source>
</evidence>
<evidence type="ECO:0000313" key="3">
    <source>
        <dbReference type="EMBL" id="RCN56630.1"/>
    </source>
</evidence>
<dbReference type="Proteomes" id="UP000253250">
    <property type="component" value="Unassembled WGS sequence"/>
</dbReference>
<accession>A0A1C2G4D0</accession>
<dbReference type="InterPro" id="IPR050680">
    <property type="entry name" value="YpeA/RimI_acetyltransf"/>
</dbReference>
<protein>
    <submittedName>
        <fullName evidence="3">N-acetyltransferase</fullName>
    </submittedName>
</protein>
<evidence type="ECO:0000256" key="2">
    <source>
        <dbReference type="ARBA" id="ARBA00023315"/>
    </source>
</evidence>
<comment type="caution">
    <text evidence="3">The sequence shown here is derived from an EMBL/GenBank/DDBJ whole genome shotgun (WGS) entry which is preliminary data.</text>
</comment>
<dbReference type="PANTHER" id="PTHR43420">
    <property type="entry name" value="ACETYLTRANSFERASE"/>
    <property type="match status" value="1"/>
</dbReference>
<proteinExistence type="predicted"/>
<dbReference type="InterPro" id="IPR000182">
    <property type="entry name" value="GNAT_dom"/>
</dbReference>